<dbReference type="GO" id="GO:0006352">
    <property type="term" value="P:DNA-templated transcription initiation"/>
    <property type="evidence" value="ECO:0007669"/>
    <property type="project" value="InterPro"/>
</dbReference>
<dbReference type="InterPro" id="IPR013324">
    <property type="entry name" value="RNA_pol_sigma_r3/r4-like"/>
</dbReference>
<dbReference type="InterPro" id="IPR039425">
    <property type="entry name" value="RNA_pol_sigma-70-like"/>
</dbReference>
<comment type="similarity">
    <text evidence="1">Belongs to the sigma-70 factor family. ECF subfamily.</text>
</comment>
<dbReference type="PANTHER" id="PTHR43133:SF51">
    <property type="entry name" value="RNA POLYMERASE SIGMA FACTOR"/>
    <property type="match status" value="1"/>
</dbReference>
<feature type="domain" description="RNA polymerase sigma-70 region 2" evidence="5">
    <location>
        <begin position="28"/>
        <end position="94"/>
    </location>
</feature>
<evidence type="ECO:0000313" key="7">
    <source>
        <dbReference type="EMBL" id="OGE90710.1"/>
    </source>
</evidence>
<evidence type="ECO:0000259" key="5">
    <source>
        <dbReference type="Pfam" id="PF04542"/>
    </source>
</evidence>
<dbReference type="SUPFAM" id="SSF88946">
    <property type="entry name" value="Sigma2 domain of RNA polymerase sigma factors"/>
    <property type="match status" value="1"/>
</dbReference>
<reference evidence="7 8" key="1">
    <citation type="journal article" date="2016" name="Nat. Commun.">
        <title>Thousands of microbial genomes shed light on interconnected biogeochemical processes in an aquifer system.</title>
        <authorList>
            <person name="Anantharaman K."/>
            <person name="Brown C.T."/>
            <person name="Hug L.A."/>
            <person name="Sharon I."/>
            <person name="Castelle C.J."/>
            <person name="Probst A.J."/>
            <person name="Thomas B.C."/>
            <person name="Singh A."/>
            <person name="Wilkins M.J."/>
            <person name="Karaoz U."/>
            <person name="Brodie E.L."/>
            <person name="Williams K.H."/>
            <person name="Hubbard S.S."/>
            <person name="Banfield J.F."/>
        </authorList>
    </citation>
    <scope>NUCLEOTIDE SEQUENCE [LARGE SCALE GENOMIC DNA]</scope>
</reference>
<evidence type="ECO:0008006" key="9">
    <source>
        <dbReference type="Google" id="ProtNLM"/>
    </source>
</evidence>
<dbReference type="PANTHER" id="PTHR43133">
    <property type="entry name" value="RNA POLYMERASE ECF-TYPE SIGMA FACTO"/>
    <property type="match status" value="1"/>
</dbReference>
<dbReference type="EMBL" id="MFEY01000004">
    <property type="protein sequence ID" value="OGE90710.1"/>
    <property type="molecule type" value="Genomic_DNA"/>
</dbReference>
<evidence type="ECO:0000256" key="1">
    <source>
        <dbReference type="ARBA" id="ARBA00010641"/>
    </source>
</evidence>
<dbReference type="AlphaFoldDB" id="A0A1F5PM05"/>
<evidence type="ECO:0000256" key="4">
    <source>
        <dbReference type="ARBA" id="ARBA00023163"/>
    </source>
</evidence>
<protein>
    <recommendedName>
        <fullName evidence="9">RNA polymerase sigma factor</fullName>
    </recommendedName>
</protein>
<evidence type="ECO:0000256" key="3">
    <source>
        <dbReference type="ARBA" id="ARBA00023082"/>
    </source>
</evidence>
<feature type="domain" description="RNA polymerase sigma factor 70 region 4 type 2" evidence="6">
    <location>
        <begin position="127"/>
        <end position="177"/>
    </location>
</feature>
<dbReference type="GO" id="GO:0016987">
    <property type="term" value="F:sigma factor activity"/>
    <property type="evidence" value="ECO:0007669"/>
    <property type="project" value="UniProtKB-KW"/>
</dbReference>
<proteinExistence type="inferred from homology"/>
<sequence length="191" mass="22535">MNLSHSSLTDEEIANQVKHGDTQQFGILVERYEAKMMRYSKKFLFGYHDGEDAVQDVFLKAYSNIQGFDISRKFSSWLYRIAHNEFINKIKKKGHEPLTFFDSDTLFPHPVAKENVEKDIDLKQIQEILNKCLDKLDPKYREPLVLYYFEDLDYQSISEIIHIPVSTVGVRLTRAKTILKKVYNKFINYEQ</sequence>
<keyword evidence="3" id="KW-0731">Sigma factor</keyword>
<dbReference type="Gene3D" id="1.10.1740.10">
    <property type="match status" value="1"/>
</dbReference>
<dbReference type="GO" id="GO:0003677">
    <property type="term" value="F:DNA binding"/>
    <property type="evidence" value="ECO:0007669"/>
    <property type="project" value="InterPro"/>
</dbReference>
<name>A0A1F5PM05_9BACT</name>
<comment type="caution">
    <text evidence="7">The sequence shown here is derived from an EMBL/GenBank/DDBJ whole genome shotgun (WGS) entry which is preliminary data.</text>
</comment>
<evidence type="ECO:0000313" key="8">
    <source>
        <dbReference type="Proteomes" id="UP000177682"/>
    </source>
</evidence>
<dbReference type="SUPFAM" id="SSF88659">
    <property type="entry name" value="Sigma3 and sigma4 domains of RNA polymerase sigma factors"/>
    <property type="match status" value="1"/>
</dbReference>
<dbReference type="InterPro" id="IPR013325">
    <property type="entry name" value="RNA_pol_sigma_r2"/>
</dbReference>
<dbReference type="InterPro" id="IPR013249">
    <property type="entry name" value="RNA_pol_sigma70_r4_t2"/>
</dbReference>
<organism evidence="7 8">
    <name type="scientific">Candidatus Doudnabacteria bacterium RIFCSPHIGHO2_12_FULL_48_16</name>
    <dbReference type="NCBI Taxonomy" id="1817838"/>
    <lineage>
        <taxon>Bacteria</taxon>
        <taxon>Candidatus Doudnaibacteriota</taxon>
    </lineage>
</organism>
<dbReference type="Gene3D" id="1.10.10.10">
    <property type="entry name" value="Winged helix-like DNA-binding domain superfamily/Winged helix DNA-binding domain"/>
    <property type="match status" value="1"/>
</dbReference>
<evidence type="ECO:0000259" key="6">
    <source>
        <dbReference type="Pfam" id="PF08281"/>
    </source>
</evidence>
<dbReference type="InterPro" id="IPR007627">
    <property type="entry name" value="RNA_pol_sigma70_r2"/>
</dbReference>
<dbReference type="InterPro" id="IPR014284">
    <property type="entry name" value="RNA_pol_sigma-70_dom"/>
</dbReference>
<keyword evidence="4" id="KW-0804">Transcription</keyword>
<evidence type="ECO:0000256" key="2">
    <source>
        <dbReference type="ARBA" id="ARBA00023015"/>
    </source>
</evidence>
<dbReference type="NCBIfam" id="TIGR02937">
    <property type="entry name" value="sigma70-ECF"/>
    <property type="match status" value="1"/>
</dbReference>
<dbReference type="Pfam" id="PF08281">
    <property type="entry name" value="Sigma70_r4_2"/>
    <property type="match status" value="1"/>
</dbReference>
<dbReference type="Proteomes" id="UP000177682">
    <property type="component" value="Unassembled WGS sequence"/>
</dbReference>
<dbReference type="Pfam" id="PF04542">
    <property type="entry name" value="Sigma70_r2"/>
    <property type="match status" value="1"/>
</dbReference>
<accession>A0A1F5PM05</accession>
<dbReference type="InterPro" id="IPR036388">
    <property type="entry name" value="WH-like_DNA-bd_sf"/>
</dbReference>
<dbReference type="CDD" id="cd06171">
    <property type="entry name" value="Sigma70_r4"/>
    <property type="match status" value="1"/>
</dbReference>
<keyword evidence="2" id="KW-0805">Transcription regulation</keyword>
<gene>
    <name evidence="7" type="ORF">A3E29_01100</name>
</gene>